<dbReference type="EMBL" id="OV170231">
    <property type="protein sequence ID" value="CAH0716581.1"/>
    <property type="molecule type" value="Genomic_DNA"/>
</dbReference>
<keyword evidence="8" id="KW-0732">Signal</keyword>
<keyword evidence="2" id="KW-0479">Metal-binding</keyword>
<evidence type="ECO:0000256" key="8">
    <source>
        <dbReference type="SAM" id="SignalP"/>
    </source>
</evidence>
<feature type="compositionally biased region" description="Basic and acidic residues" evidence="7">
    <location>
        <begin position="423"/>
        <end position="447"/>
    </location>
</feature>
<comment type="cofactor">
    <cofactor evidence="1">
        <name>Ca(2+)</name>
        <dbReference type="ChEBI" id="CHEBI:29108"/>
    </cofactor>
</comment>
<accession>A0A8J9Y7T3</accession>
<dbReference type="SMART" id="SM00159">
    <property type="entry name" value="PTX"/>
    <property type="match status" value="1"/>
</dbReference>
<dbReference type="Gene3D" id="2.60.120.200">
    <property type="match status" value="1"/>
</dbReference>
<evidence type="ECO:0000256" key="7">
    <source>
        <dbReference type="SAM" id="MobiDB-lite"/>
    </source>
</evidence>
<protein>
    <recommendedName>
        <fullName evidence="9">Pentraxin (PTX) domain-containing protein</fullName>
    </recommendedName>
</protein>
<keyword evidence="5" id="KW-0325">Glycoprotein</keyword>
<gene>
    <name evidence="10" type="ORF">BINO364_LOCUS3321</name>
</gene>
<evidence type="ECO:0000256" key="4">
    <source>
        <dbReference type="ARBA" id="ARBA00023157"/>
    </source>
</evidence>
<evidence type="ECO:0000256" key="5">
    <source>
        <dbReference type="ARBA" id="ARBA00023180"/>
    </source>
</evidence>
<keyword evidence="3" id="KW-0106">Calcium</keyword>
<feature type="region of interest" description="Disordered" evidence="7">
    <location>
        <begin position="421"/>
        <end position="447"/>
    </location>
</feature>
<proteinExistence type="predicted"/>
<evidence type="ECO:0000256" key="2">
    <source>
        <dbReference type="ARBA" id="ARBA00022723"/>
    </source>
</evidence>
<keyword evidence="4" id="KW-1015">Disulfide bond</keyword>
<dbReference type="OrthoDB" id="8793160at2759"/>
<evidence type="ECO:0000256" key="1">
    <source>
        <dbReference type="ARBA" id="ARBA00001913"/>
    </source>
</evidence>
<feature type="non-terminal residue" evidence="10">
    <location>
        <position position="563"/>
    </location>
</feature>
<dbReference type="Proteomes" id="UP000838878">
    <property type="component" value="Chromosome 11"/>
</dbReference>
<dbReference type="PROSITE" id="PS51828">
    <property type="entry name" value="PTX_2"/>
    <property type="match status" value="1"/>
</dbReference>
<evidence type="ECO:0000313" key="11">
    <source>
        <dbReference type="Proteomes" id="UP000838878"/>
    </source>
</evidence>
<evidence type="ECO:0000259" key="9">
    <source>
        <dbReference type="PROSITE" id="PS51828"/>
    </source>
</evidence>
<dbReference type="PANTHER" id="PTHR19277">
    <property type="entry name" value="PENTRAXIN"/>
    <property type="match status" value="1"/>
</dbReference>
<sequence>MRITILCAILTVVWADEGDWQPIVPESPQLYTTYSKSSERSLDASPQLKIINRRPIQSSLPSFGPSKLSNIYNSAPAAGSDSCSVYKVSMNQELFYQYVEYEKALPDLKEFTLCMWSKFHNHSEDHPLFSYSVDDSPKEISAWISNTKEASYFSMAIHGQTFFRLNYPLKLNTWYHSCQSWNGKTGEWQIWVNGERVGRGFHNRLVGHIIKGGGTAISGQEQSLLYKNNGEEPTIKQSGLIGEITMLQVYHVALTAGKAHKDHKHHHVHHFKHDGTPFETSSEAGTEPPPPPATPLGNGNFLIGGQLQRPANLNLARPQQMIPVQLPNGLQIQQEYVNGQLGNRIVSEQLLNTVQPVASNQVNSNVQHIPLVGLSVSPIDQGQRFQTRPFGPSKGTTVLLSGSLLNPANVQYIDDTANSHNLYKRDSKKRDKRDNPEKELTEEIPTGKKDKRGLVALSDGSIIDEALLTPNGLEDKEDEILFQQSLLNGLAGVVGNLPVQNLQKMNVDEREPAEAEVKAVMQVCSGCTPEPFKKALVLSWRATPKKLYSGAHYYKGLPICRAF</sequence>
<dbReference type="PANTHER" id="PTHR19277:SF125">
    <property type="entry name" value="B6"/>
    <property type="match status" value="1"/>
</dbReference>
<dbReference type="AlphaFoldDB" id="A0A8J9Y7T3"/>
<evidence type="ECO:0000256" key="3">
    <source>
        <dbReference type="ARBA" id="ARBA00022837"/>
    </source>
</evidence>
<dbReference type="InterPro" id="IPR013320">
    <property type="entry name" value="ConA-like_dom_sf"/>
</dbReference>
<evidence type="ECO:0000256" key="6">
    <source>
        <dbReference type="PROSITE-ProRule" id="PRU01172"/>
    </source>
</evidence>
<name>A0A8J9Y7T3_9NEOP</name>
<dbReference type="GO" id="GO:0046872">
    <property type="term" value="F:metal ion binding"/>
    <property type="evidence" value="ECO:0007669"/>
    <property type="project" value="UniProtKB-KW"/>
</dbReference>
<comment type="caution">
    <text evidence="6">Lacks conserved residue(s) required for the propagation of feature annotation.</text>
</comment>
<keyword evidence="11" id="KW-1185">Reference proteome</keyword>
<reference evidence="10" key="1">
    <citation type="submission" date="2021-12" db="EMBL/GenBank/DDBJ databases">
        <authorList>
            <person name="Martin H S."/>
        </authorList>
    </citation>
    <scope>NUCLEOTIDE SEQUENCE</scope>
</reference>
<feature type="signal peptide" evidence="8">
    <location>
        <begin position="1"/>
        <end position="15"/>
    </location>
</feature>
<dbReference type="InterPro" id="IPR051360">
    <property type="entry name" value="Neuronal_Pentraxin_Related"/>
</dbReference>
<feature type="region of interest" description="Disordered" evidence="7">
    <location>
        <begin position="266"/>
        <end position="303"/>
    </location>
</feature>
<evidence type="ECO:0000313" key="10">
    <source>
        <dbReference type="EMBL" id="CAH0716581.1"/>
    </source>
</evidence>
<dbReference type="PRINTS" id="PR00895">
    <property type="entry name" value="PENTAXIN"/>
</dbReference>
<organism evidence="10 11">
    <name type="scientific">Brenthis ino</name>
    <name type="common">lesser marbled fritillary</name>
    <dbReference type="NCBI Taxonomy" id="405034"/>
    <lineage>
        <taxon>Eukaryota</taxon>
        <taxon>Metazoa</taxon>
        <taxon>Ecdysozoa</taxon>
        <taxon>Arthropoda</taxon>
        <taxon>Hexapoda</taxon>
        <taxon>Insecta</taxon>
        <taxon>Pterygota</taxon>
        <taxon>Neoptera</taxon>
        <taxon>Endopterygota</taxon>
        <taxon>Lepidoptera</taxon>
        <taxon>Glossata</taxon>
        <taxon>Ditrysia</taxon>
        <taxon>Papilionoidea</taxon>
        <taxon>Nymphalidae</taxon>
        <taxon>Heliconiinae</taxon>
        <taxon>Argynnini</taxon>
        <taxon>Brenthis</taxon>
    </lineage>
</organism>
<dbReference type="SUPFAM" id="SSF49899">
    <property type="entry name" value="Concanavalin A-like lectins/glucanases"/>
    <property type="match status" value="1"/>
</dbReference>
<feature type="domain" description="Pentraxin (PTX)" evidence="9">
    <location>
        <begin position="82"/>
        <end position="293"/>
    </location>
</feature>
<feature type="chain" id="PRO_5035440842" description="Pentraxin (PTX) domain-containing protein" evidence="8">
    <location>
        <begin position="16"/>
        <end position="563"/>
    </location>
</feature>
<dbReference type="Pfam" id="PF00354">
    <property type="entry name" value="Pentaxin"/>
    <property type="match status" value="1"/>
</dbReference>
<dbReference type="InterPro" id="IPR001759">
    <property type="entry name" value="PTX_dom"/>
</dbReference>